<feature type="region of interest" description="Disordered" evidence="1">
    <location>
        <begin position="1"/>
        <end position="36"/>
    </location>
</feature>
<reference evidence="2 3" key="2">
    <citation type="journal article" date="2015" name="Eukaryot. Cell">
        <title>Asexual propagation of a virulent clone complex in a human and feline outbreak of sporotrichosis.</title>
        <authorList>
            <person name="Teixeira Mde M."/>
            <person name="Rodrigues A.M."/>
            <person name="Tsui C.K."/>
            <person name="de Almeida L.G."/>
            <person name="Van Diepeningen A.D."/>
            <person name="van den Ende B.G."/>
            <person name="Fernandes G.F."/>
            <person name="Kano R."/>
            <person name="Hamelin R.C."/>
            <person name="Lopes-Bezerra L.M."/>
            <person name="Vasconcelos A.T."/>
            <person name="de Hoog S."/>
            <person name="de Camargo Z.P."/>
            <person name="Felipe M.S."/>
        </authorList>
    </citation>
    <scope>NUCLEOTIDE SEQUENCE [LARGE SCALE GENOMIC DNA]</scope>
    <source>
        <strain evidence="2 3">1099-18</strain>
    </source>
</reference>
<dbReference type="Proteomes" id="UP000033710">
    <property type="component" value="Unassembled WGS sequence"/>
</dbReference>
<evidence type="ECO:0000313" key="2">
    <source>
        <dbReference type="EMBL" id="KJR89592.1"/>
    </source>
</evidence>
<comment type="caution">
    <text evidence="2">The sequence shown here is derived from an EMBL/GenBank/DDBJ whole genome shotgun (WGS) entry which is preliminary data.</text>
</comment>
<dbReference type="EMBL" id="AXCR01000001">
    <property type="protein sequence ID" value="KJR89592.1"/>
    <property type="molecule type" value="Genomic_DNA"/>
</dbReference>
<dbReference type="VEuPathDB" id="FungiDB:SPSK_06719"/>
<sequence>MYGRRSSGVHDTARLKSGRGDAQHRATTKSDQRCSPSPPYLQVFDCGRTVGNAHARIRLGGSLVGCGISRCKKLVTNVLRHNTAGQGSKRDGRGKRWRCVMLETEGESVRGEGKRTVPTAEIVVQGKDVCRFAREVGEAGGCTRR</sequence>
<dbReference type="KEGG" id="ssck:SPSK_06719"/>
<feature type="compositionally biased region" description="Basic and acidic residues" evidence="1">
    <location>
        <begin position="11"/>
        <end position="32"/>
    </location>
</feature>
<dbReference type="AlphaFoldDB" id="A0A0F2MIZ8"/>
<gene>
    <name evidence="2" type="ORF">SPSK_06719</name>
</gene>
<name>A0A0F2MIZ8_SPOSC</name>
<reference evidence="2 3" key="1">
    <citation type="journal article" date="2014" name="BMC Genomics">
        <title>Comparative genomics of the major fungal agents of human and animal Sporotrichosis: Sporothrix schenckii and Sporothrix brasiliensis.</title>
        <authorList>
            <person name="Teixeira M.M."/>
            <person name="de Almeida L.G."/>
            <person name="Kubitschek-Barreira P."/>
            <person name="Alves F.L."/>
            <person name="Kioshima E.S."/>
            <person name="Abadio A.K."/>
            <person name="Fernandes L."/>
            <person name="Derengowski L.S."/>
            <person name="Ferreira K.S."/>
            <person name="Souza R.C."/>
            <person name="Ruiz J.C."/>
            <person name="de Andrade N.C."/>
            <person name="Paes H.C."/>
            <person name="Nicola A.M."/>
            <person name="Albuquerque P."/>
            <person name="Gerber A.L."/>
            <person name="Martins V.P."/>
            <person name="Peconick L.D."/>
            <person name="Neto A.V."/>
            <person name="Chaucanez C.B."/>
            <person name="Silva P.A."/>
            <person name="Cunha O.L."/>
            <person name="de Oliveira F.F."/>
            <person name="dos Santos T.C."/>
            <person name="Barros A.L."/>
            <person name="Soares M.A."/>
            <person name="de Oliveira L.M."/>
            <person name="Marini M.M."/>
            <person name="Villalobos-Duno H."/>
            <person name="Cunha M.M."/>
            <person name="de Hoog S."/>
            <person name="da Silveira J.F."/>
            <person name="Henrissat B."/>
            <person name="Nino-Vega G.A."/>
            <person name="Cisalpino P.S."/>
            <person name="Mora-Montes H.M."/>
            <person name="Almeida S.R."/>
            <person name="Stajich J.E."/>
            <person name="Lopes-Bezerra L.M."/>
            <person name="Vasconcelos A.T."/>
            <person name="Felipe M.S."/>
        </authorList>
    </citation>
    <scope>NUCLEOTIDE SEQUENCE [LARGE SCALE GENOMIC DNA]</scope>
    <source>
        <strain evidence="2 3">1099-18</strain>
    </source>
</reference>
<evidence type="ECO:0000313" key="3">
    <source>
        <dbReference type="Proteomes" id="UP000033710"/>
    </source>
</evidence>
<evidence type="ECO:0000256" key="1">
    <source>
        <dbReference type="SAM" id="MobiDB-lite"/>
    </source>
</evidence>
<dbReference type="GeneID" id="27668694"/>
<accession>A0A0F2MIZ8</accession>
<organism evidence="2 3">
    <name type="scientific">Sporothrix schenckii 1099-18</name>
    <dbReference type="NCBI Taxonomy" id="1397361"/>
    <lineage>
        <taxon>Eukaryota</taxon>
        <taxon>Fungi</taxon>
        <taxon>Dikarya</taxon>
        <taxon>Ascomycota</taxon>
        <taxon>Pezizomycotina</taxon>
        <taxon>Sordariomycetes</taxon>
        <taxon>Sordariomycetidae</taxon>
        <taxon>Ophiostomatales</taxon>
        <taxon>Ophiostomataceae</taxon>
        <taxon>Sporothrix</taxon>
    </lineage>
</organism>
<proteinExistence type="predicted"/>
<dbReference type="RefSeq" id="XP_016592268.1">
    <property type="nucleotide sequence ID" value="XM_016733417.1"/>
</dbReference>
<protein>
    <submittedName>
        <fullName evidence="2">Uncharacterized protein</fullName>
    </submittedName>
</protein>